<evidence type="ECO:0000256" key="1">
    <source>
        <dbReference type="ARBA" id="ARBA00023125"/>
    </source>
</evidence>
<dbReference type="SUPFAM" id="SSF53041">
    <property type="entry name" value="Resolvase-like"/>
    <property type="match status" value="1"/>
</dbReference>
<gene>
    <name evidence="4" type="ORF">EAS62_36045</name>
</gene>
<dbReference type="RefSeq" id="WP_128942563.1">
    <property type="nucleotide sequence ID" value="NZ_RDRA01000029.1"/>
</dbReference>
<dbReference type="PROSITE" id="PS51736">
    <property type="entry name" value="RECOMBINASES_3"/>
    <property type="match status" value="1"/>
</dbReference>
<dbReference type="Proteomes" id="UP000289946">
    <property type="component" value="Unassembled WGS sequence"/>
</dbReference>
<feature type="domain" description="Resolvase/invertase-type recombinase catalytic" evidence="3">
    <location>
        <begin position="5"/>
        <end position="146"/>
    </location>
</feature>
<dbReference type="EMBL" id="RDRA01000029">
    <property type="protein sequence ID" value="RXG87378.1"/>
    <property type="molecule type" value="Genomic_DNA"/>
</dbReference>
<organism evidence="4 5">
    <name type="scientific">Bradyrhizobium zhanjiangense</name>
    <dbReference type="NCBI Taxonomy" id="1325107"/>
    <lineage>
        <taxon>Bacteria</taxon>
        <taxon>Pseudomonadati</taxon>
        <taxon>Pseudomonadota</taxon>
        <taxon>Alphaproteobacteria</taxon>
        <taxon>Hyphomicrobiales</taxon>
        <taxon>Nitrobacteraceae</taxon>
        <taxon>Bradyrhizobium</taxon>
    </lineage>
</organism>
<name>A0ABY0DA00_9BRAD</name>
<dbReference type="Gene3D" id="3.40.50.1390">
    <property type="entry name" value="Resolvase, N-terminal catalytic domain"/>
    <property type="match status" value="1"/>
</dbReference>
<proteinExistence type="predicted"/>
<accession>A0ABY0DA00</accession>
<keyword evidence="5" id="KW-1185">Reference proteome</keyword>
<sequence>MAEGKFVSYLRVSRDKQGKSGLGLEAQRAAVENYLNGGKWKVLAEYVEVESGKRNHRPKLTAALAHAKVSGAKVVFAKLDRLTRDVNLLRALAASNVDLVFCDLPSVPPGAMGRFLLTQMASVAELEVGLIGERTKAALAAAKARGVKLGNPNGARALRGEQIGNADAVAKIKANAAQRAADLKGIVDDIRGSGITTVRGIADEMHARGIRAPRGDVWHPTAVSRLLARLDGVTK</sequence>
<keyword evidence="2" id="KW-0233">DNA recombination</keyword>
<dbReference type="Pfam" id="PF00239">
    <property type="entry name" value="Resolvase"/>
    <property type="match status" value="1"/>
</dbReference>
<keyword evidence="1" id="KW-0238">DNA-binding</keyword>
<dbReference type="InterPro" id="IPR036162">
    <property type="entry name" value="Resolvase-like_N_sf"/>
</dbReference>
<dbReference type="PANTHER" id="PTHR30461:SF2">
    <property type="entry name" value="SERINE RECOMBINASE PINE-RELATED"/>
    <property type="match status" value="1"/>
</dbReference>
<evidence type="ECO:0000313" key="5">
    <source>
        <dbReference type="Proteomes" id="UP000289946"/>
    </source>
</evidence>
<dbReference type="CDD" id="cd00338">
    <property type="entry name" value="Ser_Recombinase"/>
    <property type="match status" value="1"/>
</dbReference>
<comment type="caution">
    <text evidence="4">The sequence shown here is derived from an EMBL/GenBank/DDBJ whole genome shotgun (WGS) entry which is preliminary data.</text>
</comment>
<dbReference type="InterPro" id="IPR006119">
    <property type="entry name" value="Resolv_N"/>
</dbReference>
<evidence type="ECO:0000313" key="4">
    <source>
        <dbReference type="EMBL" id="RXG87378.1"/>
    </source>
</evidence>
<protein>
    <submittedName>
        <fullName evidence="4">Recombinase family protein</fullName>
    </submittedName>
</protein>
<dbReference type="InterPro" id="IPR050639">
    <property type="entry name" value="SSR_resolvase"/>
</dbReference>
<evidence type="ECO:0000259" key="3">
    <source>
        <dbReference type="PROSITE" id="PS51736"/>
    </source>
</evidence>
<evidence type="ECO:0000256" key="2">
    <source>
        <dbReference type="ARBA" id="ARBA00023172"/>
    </source>
</evidence>
<dbReference type="SMART" id="SM00857">
    <property type="entry name" value="Resolvase"/>
    <property type="match status" value="1"/>
</dbReference>
<dbReference type="PANTHER" id="PTHR30461">
    <property type="entry name" value="DNA-INVERTASE FROM LAMBDOID PROPHAGE"/>
    <property type="match status" value="1"/>
</dbReference>
<reference evidence="4 5" key="1">
    <citation type="submission" date="2018-10" db="EMBL/GenBank/DDBJ databases">
        <title>Bradyrhizobium sp. nov., isolated from effective nodules of peanut in China.</title>
        <authorList>
            <person name="Li Y."/>
        </authorList>
    </citation>
    <scope>NUCLEOTIDE SEQUENCE [LARGE SCALE GENOMIC DNA]</scope>
    <source>
        <strain evidence="4 5">CCBAU 51781</strain>
    </source>
</reference>